<dbReference type="EMBL" id="CP028901">
    <property type="protein sequence ID" value="AWB34947.1"/>
    <property type="molecule type" value="Genomic_DNA"/>
</dbReference>
<reference evidence="3 4" key="1">
    <citation type="submission" date="2018-04" db="EMBL/GenBank/DDBJ databases">
        <title>Bordetella sp. HZ20 isolated from seawater.</title>
        <authorList>
            <person name="Sun C."/>
        </authorList>
    </citation>
    <scope>NUCLEOTIDE SEQUENCE [LARGE SCALE GENOMIC DNA]</scope>
    <source>
        <strain evidence="3 4">HZ20</strain>
    </source>
</reference>
<evidence type="ECO:0000256" key="2">
    <source>
        <dbReference type="SAM" id="SignalP"/>
    </source>
</evidence>
<dbReference type="Proteomes" id="UP000244571">
    <property type="component" value="Chromosome"/>
</dbReference>
<protein>
    <recommendedName>
        <fullName evidence="5">Lipoprotein</fullName>
    </recommendedName>
</protein>
<name>A0A2R4XMB1_9BURK</name>
<keyword evidence="2" id="KW-0732">Signal</keyword>
<organism evidence="3 4">
    <name type="scientific">Orrella marina</name>
    <dbReference type="NCBI Taxonomy" id="2163011"/>
    <lineage>
        <taxon>Bacteria</taxon>
        <taxon>Pseudomonadati</taxon>
        <taxon>Pseudomonadota</taxon>
        <taxon>Betaproteobacteria</taxon>
        <taxon>Burkholderiales</taxon>
        <taxon>Alcaligenaceae</taxon>
        <taxon>Orrella</taxon>
    </lineage>
</organism>
<evidence type="ECO:0000313" key="3">
    <source>
        <dbReference type="EMBL" id="AWB34947.1"/>
    </source>
</evidence>
<feature type="signal peptide" evidence="2">
    <location>
        <begin position="1"/>
        <end position="23"/>
    </location>
</feature>
<dbReference type="KEGG" id="boz:DBV39_15800"/>
<feature type="coiled-coil region" evidence="1">
    <location>
        <begin position="119"/>
        <end position="146"/>
    </location>
</feature>
<evidence type="ECO:0008006" key="5">
    <source>
        <dbReference type="Google" id="ProtNLM"/>
    </source>
</evidence>
<keyword evidence="1" id="KW-0175">Coiled coil</keyword>
<accession>A0A2R4XMB1</accession>
<sequence length="174" mass="19235">MKVGQVKVMCVSRMVRMMTVGFASWLLTGCAVDKVGCDPAVTRSASFFTKLSCDVSGSYDARSQDQQQALALAQSRNHELNVALLQLQAEQRDLEQGLVVERARRDSLVRSLNSYIAQVDQQAAQNALLQKQVRQARAEVDRLGRLPASTSPDTQQQALSRVQSEIETLRAMLP</sequence>
<dbReference type="PROSITE" id="PS51257">
    <property type="entry name" value="PROKAR_LIPOPROTEIN"/>
    <property type="match status" value="1"/>
</dbReference>
<feature type="chain" id="PRO_5015319620" description="Lipoprotein" evidence="2">
    <location>
        <begin position="24"/>
        <end position="174"/>
    </location>
</feature>
<evidence type="ECO:0000256" key="1">
    <source>
        <dbReference type="SAM" id="Coils"/>
    </source>
</evidence>
<dbReference type="AlphaFoldDB" id="A0A2R4XMB1"/>
<evidence type="ECO:0000313" key="4">
    <source>
        <dbReference type="Proteomes" id="UP000244571"/>
    </source>
</evidence>
<gene>
    <name evidence="3" type="ORF">DBV39_15800</name>
</gene>
<keyword evidence="4" id="KW-1185">Reference proteome</keyword>
<proteinExistence type="predicted"/>